<feature type="region of interest" description="Disordered" evidence="1">
    <location>
        <begin position="109"/>
        <end position="136"/>
    </location>
</feature>
<name>A0A024TZ25_9STRA</name>
<dbReference type="EMBL" id="KI913967">
    <property type="protein sequence ID" value="ETV99268.1"/>
    <property type="molecule type" value="Genomic_DNA"/>
</dbReference>
<organism evidence="2">
    <name type="scientific">Aphanomyces invadans</name>
    <dbReference type="NCBI Taxonomy" id="157072"/>
    <lineage>
        <taxon>Eukaryota</taxon>
        <taxon>Sar</taxon>
        <taxon>Stramenopiles</taxon>
        <taxon>Oomycota</taxon>
        <taxon>Saprolegniomycetes</taxon>
        <taxon>Saprolegniales</taxon>
        <taxon>Verrucalvaceae</taxon>
        <taxon>Aphanomyces</taxon>
    </lineage>
</organism>
<evidence type="ECO:0000313" key="2">
    <source>
        <dbReference type="EMBL" id="ETV99268.1"/>
    </source>
</evidence>
<sequence length="320" mass="36034">MRREKKAPSVTQRERITQNPCRCNDSEELRRRNEEMDQLLIANRQLAMALNTAKSDLAAAKKKCARADILFMQHHVQQARESVQDVHPAYQDASVQCDFAGDASNVARGGMSSRGIDHRAQASSGKSAPPPPLCRHGRLFLNHHAPKKRLSTASTTFELVVTKSALREHKTVVYKEPNSKTKLRQSLPGCANSMHSVQQTPPRKRTLDGKENQPPPWQTPPATTHPTKTRNDQLSTELADLLNACDEEESSSQPCLATIYNSTKAIKTLRPSISGLSSEPTPKKHRITRRGTTIPEYKEVSLNRKMRQGDRYTFHTYFKY</sequence>
<dbReference type="RefSeq" id="XP_008871824.1">
    <property type="nucleotide sequence ID" value="XM_008873602.1"/>
</dbReference>
<dbReference type="AlphaFoldDB" id="A0A024TZ25"/>
<reference evidence="2" key="1">
    <citation type="submission" date="2013-12" db="EMBL/GenBank/DDBJ databases">
        <title>The Genome Sequence of Aphanomyces invadans NJM9701.</title>
        <authorList>
            <consortium name="The Broad Institute Genomics Platform"/>
            <person name="Russ C."/>
            <person name="Tyler B."/>
            <person name="van West P."/>
            <person name="Dieguez-Uribeondo J."/>
            <person name="Young S.K."/>
            <person name="Zeng Q."/>
            <person name="Gargeya S."/>
            <person name="Fitzgerald M."/>
            <person name="Abouelleil A."/>
            <person name="Alvarado L."/>
            <person name="Chapman S.B."/>
            <person name="Gainer-Dewar J."/>
            <person name="Goldberg J."/>
            <person name="Griggs A."/>
            <person name="Gujja S."/>
            <person name="Hansen M."/>
            <person name="Howarth C."/>
            <person name="Imamovic A."/>
            <person name="Ireland A."/>
            <person name="Larimer J."/>
            <person name="McCowan C."/>
            <person name="Murphy C."/>
            <person name="Pearson M."/>
            <person name="Poon T.W."/>
            <person name="Priest M."/>
            <person name="Roberts A."/>
            <person name="Saif S."/>
            <person name="Shea T."/>
            <person name="Sykes S."/>
            <person name="Wortman J."/>
            <person name="Nusbaum C."/>
            <person name="Birren B."/>
        </authorList>
    </citation>
    <scope>NUCLEOTIDE SEQUENCE [LARGE SCALE GENOMIC DNA]</scope>
    <source>
        <strain evidence="2">NJM9701</strain>
    </source>
</reference>
<gene>
    <name evidence="2" type="ORF">H310_08009</name>
</gene>
<dbReference type="VEuPathDB" id="FungiDB:H310_08009"/>
<evidence type="ECO:0000256" key="1">
    <source>
        <dbReference type="SAM" id="MobiDB-lite"/>
    </source>
</evidence>
<feature type="compositionally biased region" description="Basic and acidic residues" evidence="1">
    <location>
        <begin position="1"/>
        <end position="16"/>
    </location>
</feature>
<dbReference type="GeneID" id="20085059"/>
<proteinExistence type="predicted"/>
<feature type="region of interest" description="Disordered" evidence="1">
    <location>
        <begin position="176"/>
        <end position="230"/>
    </location>
</feature>
<dbReference type="OrthoDB" id="10503207at2759"/>
<protein>
    <submittedName>
        <fullName evidence="2">Uncharacterized protein</fullName>
    </submittedName>
</protein>
<feature type="region of interest" description="Disordered" evidence="1">
    <location>
        <begin position="1"/>
        <end position="22"/>
    </location>
</feature>
<accession>A0A024TZ25</accession>